<protein>
    <submittedName>
        <fullName evidence="1">Uncharacterized protein</fullName>
    </submittedName>
</protein>
<dbReference type="RefSeq" id="WP_016737369.1">
    <property type="nucleotide sequence ID" value="NZ_FMAJ01000016.1"/>
</dbReference>
<accession>A0A1C3YA94</accession>
<sequence>MTNGSLDIDFVRQKLLSVIDQIKHLQTSEFPYQESREALKLLADLYGRELNRLSGIGPTTDHTIRQQVTAQVNAYIARYYTVLGFILRSTNVRNAFEIYDPLLRMSQTIYGPEAKLIVSSEWSFSPFTYPAITDEFPNLMFIGLPATESGNPLIVPLAGHELGHSIWRKKPHRSPHLSALDATLQSRLVGEYQNSWSEFQQLFDVQTKPADLLSDLFLRSIWARSYRLATRQIEELFCDIIGLRLFGESYLYSFIYLIAPHTGERAAYYPSLGSRVTALESAARAFGITEPPAFSGYFIDLPKRLQANEAFCLRMADQASTAMIEDLIAAVSGHVARTGLALPSDAERDRIVKQFCALSPAASTTSIGDTINAGWAIRLNWAHWKNFNFREDTRLEILNDLVFKTMEVMEFESRTR</sequence>
<gene>
    <name evidence="1" type="ORF">GA0061105_116104</name>
</gene>
<evidence type="ECO:0000313" key="2">
    <source>
        <dbReference type="Proteomes" id="UP000198723"/>
    </source>
</evidence>
<reference evidence="1 2" key="1">
    <citation type="submission" date="2016-08" db="EMBL/GenBank/DDBJ databases">
        <authorList>
            <person name="Seilhamer J.J."/>
        </authorList>
    </citation>
    <scope>NUCLEOTIDE SEQUENCE [LARGE SCALE GENOMIC DNA]</scope>
    <source>
        <strain evidence="1 2">HBR26</strain>
    </source>
</reference>
<organism evidence="1 2">
    <name type="scientific">Rhizobium aethiopicum</name>
    <dbReference type="NCBI Taxonomy" id="1138170"/>
    <lineage>
        <taxon>Bacteria</taxon>
        <taxon>Pseudomonadati</taxon>
        <taxon>Pseudomonadota</taxon>
        <taxon>Alphaproteobacteria</taxon>
        <taxon>Hyphomicrobiales</taxon>
        <taxon>Rhizobiaceae</taxon>
        <taxon>Rhizobium/Agrobacterium group</taxon>
        <taxon>Rhizobium</taxon>
    </lineage>
</organism>
<dbReference type="STRING" id="1138170.GA0061105_116104"/>
<dbReference type="AlphaFoldDB" id="A0A1C3YA94"/>
<name>A0A1C3YA94_9HYPH</name>
<evidence type="ECO:0000313" key="1">
    <source>
        <dbReference type="EMBL" id="SCB61299.1"/>
    </source>
</evidence>
<dbReference type="GeneID" id="45960357"/>
<dbReference type="EMBL" id="FMAJ01000016">
    <property type="protein sequence ID" value="SCB61299.1"/>
    <property type="molecule type" value="Genomic_DNA"/>
</dbReference>
<dbReference type="Proteomes" id="UP000198723">
    <property type="component" value="Unassembled WGS sequence"/>
</dbReference>
<proteinExistence type="predicted"/>